<evidence type="ECO:0000256" key="1">
    <source>
        <dbReference type="SAM" id="MobiDB-lite"/>
    </source>
</evidence>
<name>A0A2G5V982_9PELO</name>
<dbReference type="AlphaFoldDB" id="A0A2G5V982"/>
<keyword evidence="3" id="KW-1185">Reference proteome</keyword>
<evidence type="ECO:0000313" key="3">
    <source>
        <dbReference type="Proteomes" id="UP000230233"/>
    </source>
</evidence>
<gene>
    <name evidence="2" type="primary">Cnig_chr_II.g7342</name>
    <name evidence="2" type="ORF">B9Z55_007342</name>
</gene>
<comment type="caution">
    <text evidence="2">The sequence shown here is derived from an EMBL/GenBank/DDBJ whole genome shotgun (WGS) entry which is preliminary data.</text>
</comment>
<reference evidence="3" key="1">
    <citation type="submission" date="2017-10" db="EMBL/GenBank/DDBJ databases">
        <title>Rapid genome shrinkage in a self-fertile nematode reveals novel sperm competition proteins.</title>
        <authorList>
            <person name="Yin D."/>
            <person name="Schwarz E.M."/>
            <person name="Thomas C.G."/>
            <person name="Felde R.L."/>
            <person name="Korf I.F."/>
            <person name="Cutter A.D."/>
            <person name="Schartner C.M."/>
            <person name="Ralston E.J."/>
            <person name="Meyer B.J."/>
            <person name="Haag E.S."/>
        </authorList>
    </citation>
    <scope>NUCLEOTIDE SEQUENCE [LARGE SCALE GENOMIC DNA]</scope>
    <source>
        <strain evidence="3">JU1422</strain>
    </source>
</reference>
<feature type="region of interest" description="Disordered" evidence="1">
    <location>
        <begin position="27"/>
        <end position="73"/>
    </location>
</feature>
<feature type="compositionally biased region" description="Basic and acidic residues" evidence="1">
    <location>
        <begin position="27"/>
        <end position="37"/>
    </location>
</feature>
<feature type="compositionally biased region" description="Basic residues" evidence="1">
    <location>
        <begin position="38"/>
        <end position="54"/>
    </location>
</feature>
<feature type="compositionally biased region" description="Basic and acidic residues" evidence="1">
    <location>
        <begin position="61"/>
        <end position="73"/>
    </location>
</feature>
<organism evidence="2 3">
    <name type="scientific">Caenorhabditis nigoni</name>
    <dbReference type="NCBI Taxonomy" id="1611254"/>
    <lineage>
        <taxon>Eukaryota</taxon>
        <taxon>Metazoa</taxon>
        <taxon>Ecdysozoa</taxon>
        <taxon>Nematoda</taxon>
        <taxon>Chromadorea</taxon>
        <taxon>Rhabditida</taxon>
        <taxon>Rhabditina</taxon>
        <taxon>Rhabditomorpha</taxon>
        <taxon>Rhabditoidea</taxon>
        <taxon>Rhabditidae</taxon>
        <taxon>Peloderinae</taxon>
        <taxon>Caenorhabditis</taxon>
    </lineage>
</organism>
<proteinExistence type="predicted"/>
<accession>A0A2G5V982</accession>
<evidence type="ECO:0000313" key="2">
    <source>
        <dbReference type="EMBL" id="PIC48329.1"/>
    </source>
</evidence>
<dbReference type="EMBL" id="PDUG01000002">
    <property type="protein sequence ID" value="PIC48329.1"/>
    <property type="molecule type" value="Genomic_DNA"/>
</dbReference>
<sequence>MVAKDAAKTAKALLEKQKETIEDLEKSIEENERETKEKKKSLTARIDKAKRMRSKASNSKKAFEKLTEETRNQGKARELRIIEMENENVKMRKEL</sequence>
<dbReference type="Proteomes" id="UP000230233">
    <property type="component" value="Chromosome II"/>
</dbReference>
<protein>
    <submittedName>
        <fullName evidence="2">Uncharacterized protein</fullName>
    </submittedName>
</protein>